<name>K0SFJ3_THAOC</name>
<evidence type="ECO:0000313" key="2">
    <source>
        <dbReference type="EMBL" id="EJK64913.1"/>
    </source>
</evidence>
<dbReference type="EMBL" id="AGNL01016685">
    <property type="protein sequence ID" value="EJK64913.1"/>
    <property type="molecule type" value="Genomic_DNA"/>
</dbReference>
<evidence type="ECO:0000313" key="3">
    <source>
        <dbReference type="Proteomes" id="UP000266841"/>
    </source>
</evidence>
<gene>
    <name evidence="2" type="ORF">THAOC_14297</name>
</gene>
<dbReference type="OrthoDB" id="48794at2759"/>
<sequence length="231" mass="25863">GRGGQRHVRRHPHGGADGALAPAPPGEAEQRERPPSREGRGGSERRRRGRRTASGRRQALRRDELRRRARGTSGRRTPETPVPAPSPSNGNGRPSQTRRTSHVHTYKNGTRKEVLEDGTTTISFPNGDRKRTYANEKEGIVVYYYAETKVSFLPFWTWRASSRLRSHISDACFLSPPLRHPFASADYAGDPPGRDADVPLPQQADREPLRGRQEGGDIPRRDGEMDLGRHK</sequence>
<proteinExistence type="predicted"/>
<feature type="compositionally biased region" description="Basic residues" evidence="1">
    <location>
        <begin position="45"/>
        <end position="54"/>
    </location>
</feature>
<organism evidence="2 3">
    <name type="scientific">Thalassiosira oceanica</name>
    <name type="common">Marine diatom</name>
    <dbReference type="NCBI Taxonomy" id="159749"/>
    <lineage>
        <taxon>Eukaryota</taxon>
        <taxon>Sar</taxon>
        <taxon>Stramenopiles</taxon>
        <taxon>Ochrophyta</taxon>
        <taxon>Bacillariophyta</taxon>
        <taxon>Coscinodiscophyceae</taxon>
        <taxon>Thalassiosirophycidae</taxon>
        <taxon>Thalassiosirales</taxon>
        <taxon>Thalassiosiraceae</taxon>
        <taxon>Thalassiosira</taxon>
    </lineage>
</organism>
<evidence type="ECO:0008006" key="4">
    <source>
        <dbReference type="Google" id="ProtNLM"/>
    </source>
</evidence>
<feature type="region of interest" description="Disordered" evidence="1">
    <location>
        <begin position="1"/>
        <end position="110"/>
    </location>
</feature>
<dbReference type="eggNOG" id="ENOG502RUJA">
    <property type="taxonomic scope" value="Eukaryota"/>
</dbReference>
<dbReference type="AlphaFoldDB" id="K0SFJ3"/>
<accession>K0SFJ3</accession>
<dbReference type="Gene3D" id="2.60.450.20">
    <property type="match status" value="1"/>
</dbReference>
<keyword evidence="3" id="KW-1185">Reference proteome</keyword>
<dbReference type="InterPro" id="IPR047002">
    <property type="entry name" value="Tcp10_C_sf"/>
</dbReference>
<comment type="caution">
    <text evidence="2">The sequence shown here is derived from an EMBL/GenBank/DDBJ whole genome shotgun (WGS) entry which is preliminary data.</text>
</comment>
<reference evidence="2 3" key="1">
    <citation type="journal article" date="2012" name="Genome Biol.">
        <title>Genome and low-iron response of an oceanic diatom adapted to chronic iron limitation.</title>
        <authorList>
            <person name="Lommer M."/>
            <person name="Specht M."/>
            <person name="Roy A.S."/>
            <person name="Kraemer L."/>
            <person name="Andreson R."/>
            <person name="Gutowska M.A."/>
            <person name="Wolf J."/>
            <person name="Bergner S.V."/>
            <person name="Schilhabel M.B."/>
            <person name="Klostermeier U.C."/>
            <person name="Beiko R.G."/>
            <person name="Rosenstiel P."/>
            <person name="Hippler M."/>
            <person name="Laroche J."/>
        </authorList>
    </citation>
    <scope>NUCLEOTIDE SEQUENCE [LARGE SCALE GENOMIC DNA]</scope>
    <source>
        <strain evidence="2 3">CCMP1005</strain>
    </source>
</reference>
<protein>
    <recommendedName>
        <fullName evidence="4">Centromere protein J C-terminal domain-containing protein</fullName>
    </recommendedName>
</protein>
<dbReference type="Proteomes" id="UP000266841">
    <property type="component" value="Unassembled WGS sequence"/>
</dbReference>
<feature type="non-terminal residue" evidence="2">
    <location>
        <position position="1"/>
    </location>
</feature>
<feature type="region of interest" description="Disordered" evidence="1">
    <location>
        <begin position="184"/>
        <end position="231"/>
    </location>
</feature>
<feature type="compositionally biased region" description="Basic residues" evidence="1">
    <location>
        <begin position="1"/>
        <end position="13"/>
    </location>
</feature>
<feature type="compositionally biased region" description="Basic and acidic residues" evidence="1">
    <location>
        <begin position="204"/>
        <end position="231"/>
    </location>
</feature>
<feature type="compositionally biased region" description="Polar residues" evidence="1">
    <location>
        <begin position="87"/>
        <end position="98"/>
    </location>
</feature>
<feature type="compositionally biased region" description="Basic and acidic residues" evidence="1">
    <location>
        <begin position="28"/>
        <end position="44"/>
    </location>
</feature>
<evidence type="ECO:0000256" key="1">
    <source>
        <dbReference type="SAM" id="MobiDB-lite"/>
    </source>
</evidence>